<dbReference type="InterPro" id="IPR011704">
    <property type="entry name" value="ATPase_dyneun-rel_AAA"/>
</dbReference>
<dbReference type="GO" id="GO:0016887">
    <property type="term" value="F:ATP hydrolysis activity"/>
    <property type="evidence" value="ECO:0007669"/>
    <property type="project" value="InterPro"/>
</dbReference>
<keyword evidence="1" id="KW-0547">Nucleotide-binding</keyword>
<evidence type="ECO:0000259" key="3">
    <source>
        <dbReference type="Pfam" id="PF07728"/>
    </source>
</evidence>
<name>A0A1B1IKS5_ECOLX</name>
<accession>A0A1B1IKS5</accession>
<dbReference type="GO" id="GO:0030687">
    <property type="term" value="C:preribosome, large subunit precursor"/>
    <property type="evidence" value="ECO:0007669"/>
    <property type="project" value="TreeGrafter"/>
</dbReference>
<evidence type="ECO:0000256" key="1">
    <source>
        <dbReference type="ARBA" id="ARBA00022741"/>
    </source>
</evidence>
<proteinExistence type="predicted"/>
<sequence length="358" mass="39871">MHFTGVLKMTNAATVLKSDNSVQEEIIGNLLPANVISSKMFANKEQYYLVKAKDLFGIPEMDEDMIVPVFKKFSPYRANLNKDYIPNSRILEQVVKLLVSNDIDLSVCLKGESGSGKTEMAMYISHMLNWPLTIKQINSNIRADELEGERSLINGNTSFVPSELVTAFQEGHLILLDEVDKIDPDTAAKLHMPIERKPWSLAANGGEVVKANKFTRFMGTSNTNMSGGSRKFVSSQRQDAAFIKRFLIVEMERPSEVALTNVLLKRYNNLPMLVIEKFVSVAVAVNNTGTDDSVMDIRQLVAWVGTSMTLKTMSLLDTFKIAFASALPAHATGMVLEAIDLILGDDKNRTMEYYTAKK</sequence>
<keyword evidence="4" id="KW-0614">Plasmid</keyword>
<dbReference type="EMBL" id="KX129784">
    <property type="protein sequence ID" value="ANR95626.1"/>
    <property type="molecule type" value="Genomic_DNA"/>
</dbReference>
<dbReference type="SUPFAM" id="SSF52540">
    <property type="entry name" value="P-loop containing nucleoside triphosphate hydrolases"/>
    <property type="match status" value="1"/>
</dbReference>
<dbReference type="GO" id="GO:0005524">
    <property type="term" value="F:ATP binding"/>
    <property type="evidence" value="ECO:0007669"/>
    <property type="project" value="UniProtKB-KW"/>
</dbReference>
<dbReference type="InterPro" id="IPR027417">
    <property type="entry name" value="P-loop_NTPase"/>
</dbReference>
<evidence type="ECO:0000256" key="2">
    <source>
        <dbReference type="ARBA" id="ARBA00022840"/>
    </source>
</evidence>
<geneLocation type="plasmid" evidence="4">
    <name>pH226B</name>
</geneLocation>
<dbReference type="PANTHER" id="PTHR48103">
    <property type="entry name" value="MIDASIN-RELATED"/>
    <property type="match status" value="1"/>
</dbReference>
<reference evidence="4" key="1">
    <citation type="journal article" date="2016" name="Antimicrob. Agents Chemother.">
        <title>Full-length nucleotide sequences of mcr-1 harboring plasmids isolated from extended-spectrum beta-lactamase (ESBL)- producing Escherichia coli of different origins.</title>
        <authorList>
            <person name="Zurfluh K."/>
            <person name="Klumpp J."/>
            <person name="Nuesch-Inderbinen M."/>
            <person name="Stephan R."/>
        </authorList>
    </citation>
    <scope>NUCLEOTIDE SEQUENCE</scope>
    <source>
        <strain evidence="4">H226B</strain>
        <plasmid evidence="4">pH226B</plasmid>
    </source>
</reference>
<dbReference type="GO" id="GO:0000027">
    <property type="term" value="P:ribosomal large subunit assembly"/>
    <property type="evidence" value="ECO:0007669"/>
    <property type="project" value="TreeGrafter"/>
</dbReference>
<feature type="domain" description="ATPase dynein-related AAA" evidence="3">
    <location>
        <begin position="107"/>
        <end position="246"/>
    </location>
</feature>
<protein>
    <recommendedName>
        <fullName evidence="3">ATPase dynein-related AAA domain-containing protein</fullName>
    </recommendedName>
</protein>
<dbReference type="PANTHER" id="PTHR48103:SF2">
    <property type="entry name" value="MIDASIN"/>
    <property type="match status" value="1"/>
</dbReference>
<dbReference type="AlphaFoldDB" id="A0A1B1IKS5"/>
<evidence type="ECO:0000313" key="4">
    <source>
        <dbReference type="EMBL" id="ANR95626.1"/>
    </source>
</evidence>
<dbReference type="Gene3D" id="3.40.50.300">
    <property type="entry name" value="P-loop containing nucleotide triphosphate hydrolases"/>
    <property type="match status" value="1"/>
</dbReference>
<keyword evidence="2" id="KW-0067">ATP-binding</keyword>
<organism evidence="4">
    <name type="scientific">Escherichia coli</name>
    <dbReference type="NCBI Taxonomy" id="562"/>
    <lineage>
        <taxon>Bacteria</taxon>
        <taxon>Pseudomonadati</taxon>
        <taxon>Pseudomonadota</taxon>
        <taxon>Gammaproteobacteria</taxon>
        <taxon>Enterobacterales</taxon>
        <taxon>Enterobacteriaceae</taxon>
        <taxon>Escherichia</taxon>
    </lineage>
</organism>
<dbReference type="Pfam" id="PF07728">
    <property type="entry name" value="AAA_5"/>
    <property type="match status" value="1"/>
</dbReference>